<dbReference type="SUPFAM" id="SSF55383">
    <property type="entry name" value="Copper amine oxidase, domain N"/>
    <property type="match status" value="1"/>
</dbReference>
<dbReference type="Proteomes" id="UP000425916">
    <property type="component" value="Chromosome"/>
</dbReference>
<evidence type="ECO:0000259" key="2">
    <source>
        <dbReference type="Pfam" id="PF07833"/>
    </source>
</evidence>
<comment type="similarity">
    <text evidence="1">Belongs to the TolB family.</text>
</comment>
<dbReference type="InterPro" id="IPR011042">
    <property type="entry name" value="6-blade_b-propeller_TolB-like"/>
</dbReference>
<sequence>MALQKARSRPLILFVLFFLLAAMYPAATVLAGPATITITVDGRPLNLETPPLLQDGHLLVPVRPVSEALQARVTWNEENRAVVIITPQVTINMKVDSKEVFKNGEHLSLDVAVRVSHDRAMVPLRFLAEALGARVVWDAQNQTVTITTPQVPVPERVYSGAFPARVAFSANNNLWLLDGSRAGAGPVQVTKKGSVEILGWSPDGQWLAYLQRETPDLWAGKPYLWVVKAGGSGAFQVDPRPVLGQPAWSPQENTLVYSTQGPGGGYAPDMNLKLAAIEDGQAKVTALLPDKSELVQDFAWAPDGQSLAVALRRTAEQPLRIDRITLTGERSNLLTLGEAGTPEGQIYPSFATGLTWSPNGRYLAYYLHPNSGSLAADGVPLQVLDLEKSSQPLALGTSLQYKQWLAWSPDGNKLAFIQGGNREATYNKRLCIATLPAGQITFYDQPGRVDTQPLWLPAPHDGVLFCRGLERMDWGGQKQSGVLLSDHGIWLAASNGQARPLTSGTPDKADYYPSVSPDGQDLYFLRLNSAASGSLCHQPLAGGPAVELVRNMSGWAGYYGNYYPAWMSIYYLDKTSRATGKLVVSNVEGRHFELETTGGRLVLLPDKGAPDMVKELEKYAGQTVTVTGVITNELNIYMRAPIMRVQSVSPVGNGGETPAGITSFTIAQPDLVVKGQNLARVEIWAIPTGTGITEKDYELLGYAGKKSEDNGQQVWTFPIPRKTILATEIFAKGYDDRGKEVGKVSLPFIGVTRLNEALGTLDKP</sequence>
<gene>
    <name evidence="3" type="ORF">MGLY_06370</name>
</gene>
<organism evidence="3 4">
    <name type="scientific">Neomoorella glycerini</name>
    <dbReference type="NCBI Taxonomy" id="55779"/>
    <lineage>
        <taxon>Bacteria</taxon>
        <taxon>Bacillati</taxon>
        <taxon>Bacillota</taxon>
        <taxon>Clostridia</taxon>
        <taxon>Neomoorellales</taxon>
        <taxon>Neomoorellaceae</taxon>
        <taxon>Neomoorella</taxon>
    </lineage>
</organism>
<proteinExistence type="inferred from homology"/>
<dbReference type="EMBL" id="CP046244">
    <property type="protein sequence ID" value="QGP91306.1"/>
    <property type="molecule type" value="Genomic_DNA"/>
</dbReference>
<dbReference type="Pfam" id="PF07676">
    <property type="entry name" value="PD40"/>
    <property type="match status" value="4"/>
</dbReference>
<evidence type="ECO:0000313" key="4">
    <source>
        <dbReference type="Proteomes" id="UP000425916"/>
    </source>
</evidence>
<evidence type="ECO:0000313" key="3">
    <source>
        <dbReference type="EMBL" id="QGP91306.1"/>
    </source>
</evidence>
<dbReference type="AlphaFoldDB" id="A0A6I5ZNG6"/>
<feature type="domain" description="Copper amine oxidase-like N-terminal" evidence="2">
    <location>
        <begin position="39"/>
        <end position="146"/>
    </location>
</feature>
<dbReference type="PANTHER" id="PTHR36842:SF1">
    <property type="entry name" value="PROTEIN TOLB"/>
    <property type="match status" value="1"/>
</dbReference>
<dbReference type="OrthoDB" id="9774911at2"/>
<accession>A0A6I5ZNG6</accession>
<keyword evidence="4" id="KW-1185">Reference proteome</keyword>
<protein>
    <recommendedName>
        <fullName evidence="2">Copper amine oxidase-like N-terminal domain-containing protein</fullName>
    </recommendedName>
</protein>
<dbReference type="InterPro" id="IPR012854">
    <property type="entry name" value="Cu_amine_oxidase-like_N"/>
</dbReference>
<name>A0A6I5ZNG6_9FIRM</name>
<dbReference type="PANTHER" id="PTHR36842">
    <property type="entry name" value="PROTEIN TOLB HOMOLOG"/>
    <property type="match status" value="1"/>
</dbReference>
<dbReference type="SUPFAM" id="SSF82171">
    <property type="entry name" value="DPP6 N-terminal domain-like"/>
    <property type="match status" value="2"/>
</dbReference>
<dbReference type="InterPro" id="IPR011659">
    <property type="entry name" value="WD40"/>
</dbReference>
<dbReference type="InterPro" id="IPR036582">
    <property type="entry name" value="Mao_N_sf"/>
</dbReference>
<dbReference type="Gene3D" id="2.120.10.30">
    <property type="entry name" value="TolB, C-terminal domain"/>
    <property type="match status" value="3"/>
</dbReference>
<evidence type="ECO:0000256" key="1">
    <source>
        <dbReference type="ARBA" id="ARBA00009820"/>
    </source>
</evidence>
<reference evidence="3 4" key="1">
    <citation type="submission" date="2019-11" db="EMBL/GenBank/DDBJ databases">
        <title>Genome sequence of Moorella glycerini DSM11254.</title>
        <authorList>
            <person name="Poehlein A."/>
            <person name="Boeer T."/>
            <person name="Daniel R."/>
        </authorList>
    </citation>
    <scope>NUCLEOTIDE SEQUENCE [LARGE SCALE GENOMIC DNA]</scope>
    <source>
        <strain evidence="3 4">DSM 11254</strain>
    </source>
</reference>
<dbReference type="Gene3D" id="3.30.457.10">
    <property type="entry name" value="Copper amine oxidase-like, N-terminal domain"/>
    <property type="match status" value="1"/>
</dbReference>
<dbReference type="RefSeq" id="WP_156271705.1">
    <property type="nucleotide sequence ID" value="NZ_CP046244.1"/>
</dbReference>
<dbReference type="Pfam" id="PF07833">
    <property type="entry name" value="Cu_amine_oxidN1"/>
    <property type="match status" value="1"/>
</dbReference>